<reference evidence="1 2" key="1">
    <citation type="submission" date="2024-06" db="EMBL/GenBank/DDBJ databases">
        <title>Sorghum-associated microbial communities from plants grown in Nebraska, USA.</title>
        <authorList>
            <person name="Schachtman D."/>
        </authorList>
    </citation>
    <scope>NUCLEOTIDE SEQUENCE [LARGE SCALE GENOMIC DNA]</scope>
    <source>
        <strain evidence="1 2">2709</strain>
    </source>
</reference>
<protein>
    <recommendedName>
        <fullName evidence="3">Glycosyltransferase</fullName>
    </recommendedName>
</protein>
<evidence type="ECO:0000313" key="2">
    <source>
        <dbReference type="Proteomes" id="UP001549320"/>
    </source>
</evidence>
<accession>A0ABV2QCJ2</accession>
<dbReference type="PANTHER" id="PTHR43630:SF2">
    <property type="entry name" value="GLYCOSYLTRANSFERASE"/>
    <property type="match status" value="1"/>
</dbReference>
<dbReference type="Proteomes" id="UP001549320">
    <property type="component" value="Unassembled WGS sequence"/>
</dbReference>
<comment type="caution">
    <text evidence="1">The sequence shown here is derived from an EMBL/GenBank/DDBJ whole genome shotgun (WGS) entry which is preliminary data.</text>
</comment>
<organism evidence="1 2">
    <name type="scientific">Ottowia thiooxydans</name>
    <dbReference type="NCBI Taxonomy" id="219182"/>
    <lineage>
        <taxon>Bacteria</taxon>
        <taxon>Pseudomonadati</taxon>
        <taxon>Pseudomonadota</taxon>
        <taxon>Betaproteobacteria</taxon>
        <taxon>Burkholderiales</taxon>
        <taxon>Comamonadaceae</taxon>
        <taxon>Ottowia</taxon>
    </lineage>
</organism>
<dbReference type="EMBL" id="JBEPSH010000006">
    <property type="protein sequence ID" value="MET4578340.1"/>
    <property type="molecule type" value="Genomic_DNA"/>
</dbReference>
<dbReference type="RefSeq" id="WP_354445490.1">
    <property type="nucleotide sequence ID" value="NZ_JBEPSH010000006.1"/>
</dbReference>
<dbReference type="Pfam" id="PF13704">
    <property type="entry name" value="Glyco_tranf_2_4"/>
    <property type="match status" value="1"/>
</dbReference>
<proteinExistence type="predicted"/>
<keyword evidence="2" id="KW-1185">Reference proteome</keyword>
<evidence type="ECO:0000313" key="1">
    <source>
        <dbReference type="EMBL" id="MET4578340.1"/>
    </source>
</evidence>
<dbReference type="InterPro" id="IPR029044">
    <property type="entry name" value="Nucleotide-diphossugar_trans"/>
</dbReference>
<sequence>MQSSETRLSVVVPLCGALEDFERSIGLNHPMLARAGIELVLAADAGLESAAVALMQGLPLIRTTVVLVSAPADLHWSARALNAGLRHCKGEFVLVCGDALAFVSDVPSQVVAELSRHPFTVLLGRCAQAPVARWVNAQSVSPVFDAVASTHIDPASLSGLTAAPRKAFMEVAGYDEQIAGEHANEDNLRIRLEAAGYGLRVSPQLQALHISDSPKVPRGWPDLLLNAMAYSPASALAGQGCMRGGLPEERAADVIAGTVPTERASPPLPSQDATPWAPLGSTRVCPVCYRYMHYQAVRGHCGLCAPQAAVAIQRSRILGVVQVRNEAALLKGCLDHLRPYVDGFVILDDGSTDHTPRVIEVEPKLAVHLRTPVVEPHHWDEKGNKLRLLRAAQRAGADWVLVCDADERLESLFLRHLRAVATTLGPVRLPCVSLALRELWDRPDQYRVDGVWGRKRVARFFKLPKQISFNSTSDLHGPWYPDEVRARGQFIATGYHMYHLRMIHAAQREARRDRYVRLDPDNRFQALGYDYLTDTSNGMVLNAIDPLRGYEMASAP</sequence>
<dbReference type="SUPFAM" id="SSF53448">
    <property type="entry name" value="Nucleotide-diphospho-sugar transferases"/>
    <property type="match status" value="2"/>
</dbReference>
<dbReference type="Gene3D" id="3.90.550.10">
    <property type="entry name" value="Spore Coat Polysaccharide Biosynthesis Protein SpsA, Chain A"/>
    <property type="match status" value="2"/>
</dbReference>
<name>A0ABV2QCJ2_9BURK</name>
<gene>
    <name evidence="1" type="ORF">ABIE13_003456</name>
</gene>
<evidence type="ECO:0008006" key="3">
    <source>
        <dbReference type="Google" id="ProtNLM"/>
    </source>
</evidence>
<dbReference type="PANTHER" id="PTHR43630">
    <property type="entry name" value="POLY-BETA-1,6-N-ACETYL-D-GLUCOSAMINE SYNTHASE"/>
    <property type="match status" value="1"/>
</dbReference>